<reference evidence="2 3" key="1">
    <citation type="journal article" date="2017" name="Int J Environ Stud">
        <title>Does the Miocene-Pliocene relict legume Oxytropis triphylla form nitrogen-fixing nodules with a combination of bacterial strains?</title>
        <authorList>
            <person name="Safronova V."/>
            <person name="Belimov A."/>
            <person name="Sazanova A."/>
            <person name="Kuznetsova I."/>
            <person name="Popova J."/>
            <person name="Andronov E."/>
            <person name="Verkhozina A."/>
            <person name="Tikhonovich I."/>
        </authorList>
    </citation>
    <scope>NUCLEOTIDE SEQUENCE [LARGE SCALE GENOMIC DNA]</scope>
    <source>
        <strain evidence="2 3">Tri-38</strain>
    </source>
</reference>
<organism evidence="2 3">
    <name type="scientific">Phyllobacterium zundukense</name>
    <dbReference type="NCBI Taxonomy" id="1867719"/>
    <lineage>
        <taxon>Bacteria</taxon>
        <taxon>Pseudomonadati</taxon>
        <taxon>Pseudomonadota</taxon>
        <taxon>Alphaproteobacteria</taxon>
        <taxon>Hyphomicrobiales</taxon>
        <taxon>Phyllobacteriaceae</taxon>
        <taxon>Phyllobacterium</taxon>
    </lineage>
</organism>
<dbReference type="AlphaFoldDB" id="A0A2N9W3T9"/>
<keyword evidence="1" id="KW-0812">Transmembrane</keyword>
<gene>
    <name evidence="2" type="ORF">B5P45_00975</name>
</gene>
<dbReference type="Proteomes" id="UP000232163">
    <property type="component" value="Unassembled WGS sequence"/>
</dbReference>
<sequence length="67" mass="7391">MLAAYIDEFIMFCAGLWMTAVGFRYLSFPTPNQGDKNAWLASLVTHFKWMGPLLLAIAIILAIASPA</sequence>
<evidence type="ECO:0000313" key="2">
    <source>
        <dbReference type="EMBL" id="PIO46407.1"/>
    </source>
</evidence>
<comment type="caution">
    <text evidence="2">The sequence shown here is derived from an EMBL/GenBank/DDBJ whole genome shotgun (WGS) entry which is preliminary data.</text>
</comment>
<evidence type="ECO:0000313" key="3">
    <source>
        <dbReference type="Proteomes" id="UP000232163"/>
    </source>
</evidence>
<name>A0A2N9W3T9_9HYPH</name>
<proteinExistence type="predicted"/>
<keyword evidence="3" id="KW-1185">Reference proteome</keyword>
<dbReference type="RefSeq" id="WP_099999441.1">
    <property type="nucleotide sequence ID" value="NZ_CP017940.1"/>
</dbReference>
<feature type="transmembrane region" description="Helical" evidence="1">
    <location>
        <begin position="46"/>
        <end position="64"/>
    </location>
</feature>
<keyword evidence="1" id="KW-0472">Membrane</keyword>
<keyword evidence="1" id="KW-1133">Transmembrane helix</keyword>
<evidence type="ECO:0000256" key="1">
    <source>
        <dbReference type="SAM" id="Phobius"/>
    </source>
</evidence>
<dbReference type="EMBL" id="MZMT01000003">
    <property type="protein sequence ID" value="PIO46407.1"/>
    <property type="molecule type" value="Genomic_DNA"/>
</dbReference>
<feature type="transmembrane region" description="Helical" evidence="1">
    <location>
        <begin position="9"/>
        <end position="26"/>
    </location>
</feature>
<accession>A0A2N9W3T9</accession>
<protein>
    <submittedName>
        <fullName evidence="2">Uncharacterized protein</fullName>
    </submittedName>
</protein>
<dbReference type="KEGG" id="pht:BLM14_11100"/>